<gene>
    <name evidence="3" type="ORF">Taro_038876</name>
</gene>
<evidence type="ECO:0000313" key="4">
    <source>
        <dbReference type="Proteomes" id="UP000652761"/>
    </source>
</evidence>
<proteinExistence type="predicted"/>
<dbReference type="Proteomes" id="UP000652761">
    <property type="component" value="Unassembled WGS sequence"/>
</dbReference>
<feature type="region of interest" description="Disordered" evidence="1">
    <location>
        <begin position="69"/>
        <end position="169"/>
    </location>
</feature>
<organism evidence="3 4">
    <name type="scientific">Colocasia esculenta</name>
    <name type="common">Wild taro</name>
    <name type="synonym">Arum esculentum</name>
    <dbReference type="NCBI Taxonomy" id="4460"/>
    <lineage>
        <taxon>Eukaryota</taxon>
        <taxon>Viridiplantae</taxon>
        <taxon>Streptophyta</taxon>
        <taxon>Embryophyta</taxon>
        <taxon>Tracheophyta</taxon>
        <taxon>Spermatophyta</taxon>
        <taxon>Magnoliopsida</taxon>
        <taxon>Liliopsida</taxon>
        <taxon>Araceae</taxon>
        <taxon>Aroideae</taxon>
        <taxon>Colocasieae</taxon>
        <taxon>Colocasia</taxon>
    </lineage>
</organism>
<sequence>MEKGCRLRRQRTKSQLPVALAAEDTWSICFVAPFLCSPPSLGQWLVSSFSPPSSLAWPKLGSLSPAAKMEKRRLPQVSDHNEEESKETTLGGAGNDPGEPKKARRVEVEGAETGQRNEGKAEEEEEDGRGGSGAPEDANTAWGAAEDSGKQSTLPVDAPADDGRSSRAPDTVIPAIVALERTAHDALGSDFRKYNQKMRQLDFNLKNNALLAKRFLKMELEPLVILNMAPQELKITDTKCLRCMEKRVGVVDIIHAGGSGDRYQLECAACGHTWTATADAISSLTIEPPSIVDKVGAAPWATAKFEDVEKRLLSPHESDAIDLFQKTTAPYVPVLEDDHHHT</sequence>
<comment type="caution">
    <text evidence="3">The sequence shown here is derived from an EMBL/GenBank/DDBJ whole genome shotgun (WGS) entry which is preliminary data.</text>
</comment>
<reference evidence="3" key="1">
    <citation type="submission" date="2017-07" db="EMBL/GenBank/DDBJ databases">
        <title>Taro Niue Genome Assembly and Annotation.</title>
        <authorList>
            <person name="Atibalentja N."/>
            <person name="Keating K."/>
            <person name="Fields C.J."/>
        </authorList>
    </citation>
    <scope>NUCLEOTIDE SEQUENCE</scope>
    <source>
        <strain evidence="3">Niue_2</strain>
        <tissue evidence="3">Leaf</tissue>
    </source>
</reference>
<feature type="compositionally biased region" description="Basic and acidic residues" evidence="1">
    <location>
        <begin position="98"/>
        <end position="108"/>
    </location>
</feature>
<evidence type="ECO:0000313" key="3">
    <source>
        <dbReference type="EMBL" id="MQM06055.1"/>
    </source>
</evidence>
<dbReference type="PANTHER" id="PTHR46871">
    <property type="entry name" value="BROMO-ADJACENT HOMOLOGY (BAH) DOMAIN-CONTAINING PROTEIN"/>
    <property type="match status" value="1"/>
</dbReference>
<name>A0A843WNH4_COLES</name>
<dbReference type="EMBL" id="NMUH01003529">
    <property type="protein sequence ID" value="MQM06055.1"/>
    <property type="molecule type" value="Genomic_DNA"/>
</dbReference>
<dbReference type="GO" id="GO:0006351">
    <property type="term" value="P:DNA-templated transcription"/>
    <property type="evidence" value="ECO:0007669"/>
    <property type="project" value="InterPro"/>
</dbReference>
<dbReference type="InterPro" id="IPR003618">
    <property type="entry name" value="TFIIS_cen_dom"/>
</dbReference>
<dbReference type="Pfam" id="PF07500">
    <property type="entry name" value="TFIIS_M"/>
    <property type="match status" value="1"/>
</dbReference>
<dbReference type="InterPro" id="IPR036575">
    <property type="entry name" value="TFIIS_cen_dom_sf"/>
</dbReference>
<feature type="domain" description="TFIIS central" evidence="2">
    <location>
        <begin position="172"/>
        <end position="239"/>
    </location>
</feature>
<dbReference type="Gene3D" id="1.10.472.30">
    <property type="entry name" value="Transcription elongation factor S-II, central domain"/>
    <property type="match status" value="1"/>
</dbReference>
<accession>A0A843WNH4</accession>
<dbReference type="SUPFAM" id="SSF46942">
    <property type="entry name" value="Elongation factor TFIIS domain 2"/>
    <property type="match status" value="1"/>
</dbReference>
<evidence type="ECO:0000256" key="1">
    <source>
        <dbReference type="SAM" id="MobiDB-lite"/>
    </source>
</evidence>
<dbReference type="OrthoDB" id="1922186at2759"/>
<protein>
    <recommendedName>
        <fullName evidence="2">TFIIS central domain-containing protein</fullName>
    </recommendedName>
</protein>
<evidence type="ECO:0000259" key="2">
    <source>
        <dbReference type="Pfam" id="PF07500"/>
    </source>
</evidence>
<keyword evidence="4" id="KW-1185">Reference proteome</keyword>
<dbReference type="AlphaFoldDB" id="A0A843WNH4"/>
<dbReference type="PANTHER" id="PTHR46871:SF1">
    <property type="entry name" value="BROMO-ADJACENT HOMOLOGY (BAH) DOMAIN-CONTAINING PROTEIN"/>
    <property type="match status" value="1"/>
</dbReference>